<evidence type="ECO:0000256" key="1">
    <source>
        <dbReference type="ARBA" id="ARBA00002056"/>
    </source>
</evidence>
<evidence type="ECO:0000256" key="4">
    <source>
        <dbReference type="ARBA" id="ARBA00020902"/>
    </source>
</evidence>
<keyword evidence="6 11" id="KW-0441">Lipid A biosynthesis</keyword>
<comment type="catalytic activity">
    <reaction evidence="11">
        <text>2-N,3-O-bis[(3R)-3-hydroxytetradecanoyl]-alpha-D-glucosaminyl 1-phosphate + UDP-2-N,3-O-bis[(3R)-3-hydroxytetradecanoyl]-alpha-D-glucosamine = lipid A disaccharide (E. coli) + UDP + H(+)</text>
        <dbReference type="Rhea" id="RHEA:22668"/>
        <dbReference type="ChEBI" id="CHEBI:15378"/>
        <dbReference type="ChEBI" id="CHEBI:57957"/>
        <dbReference type="ChEBI" id="CHEBI:58223"/>
        <dbReference type="ChEBI" id="CHEBI:58466"/>
        <dbReference type="ChEBI" id="CHEBI:78847"/>
    </reaction>
</comment>
<keyword evidence="8 11" id="KW-0808">Transferase</keyword>
<evidence type="ECO:0000313" key="13">
    <source>
        <dbReference type="Proteomes" id="UP000294338"/>
    </source>
</evidence>
<dbReference type="GO" id="GO:0016020">
    <property type="term" value="C:membrane"/>
    <property type="evidence" value="ECO:0007669"/>
    <property type="project" value="GOC"/>
</dbReference>
<dbReference type="PANTHER" id="PTHR30372:SF4">
    <property type="entry name" value="LIPID-A-DISACCHARIDE SYNTHASE, MITOCHONDRIAL-RELATED"/>
    <property type="match status" value="1"/>
</dbReference>
<keyword evidence="9 11" id="KW-0443">Lipid metabolism</keyword>
<dbReference type="InterPro" id="IPR003835">
    <property type="entry name" value="Glyco_trans_19"/>
</dbReference>
<dbReference type="UniPathway" id="UPA00359">
    <property type="reaction ID" value="UER00481"/>
</dbReference>
<dbReference type="GO" id="GO:0008915">
    <property type="term" value="F:lipid-A-disaccharide synthase activity"/>
    <property type="evidence" value="ECO:0007669"/>
    <property type="project" value="UniProtKB-UniRule"/>
</dbReference>
<comment type="catalytic activity">
    <reaction evidence="10 11">
        <text>a lipid X + a UDP-2-N,3-O-bis[(3R)-3-hydroxyacyl]-alpha-D-glucosamine = a lipid A disaccharide + UDP + H(+)</text>
        <dbReference type="Rhea" id="RHEA:67828"/>
        <dbReference type="ChEBI" id="CHEBI:15378"/>
        <dbReference type="ChEBI" id="CHEBI:58223"/>
        <dbReference type="ChEBI" id="CHEBI:137748"/>
        <dbReference type="ChEBI" id="CHEBI:176338"/>
        <dbReference type="ChEBI" id="CHEBI:176343"/>
        <dbReference type="EC" id="2.4.1.182"/>
    </reaction>
</comment>
<dbReference type="Proteomes" id="UP000294338">
    <property type="component" value="Chromosome 1"/>
</dbReference>
<proteinExistence type="inferred from homology"/>
<gene>
    <name evidence="11 12" type="primary">lpxB</name>
    <name evidence="12" type="ORF">ERCISPPS3390_197</name>
</gene>
<evidence type="ECO:0000256" key="7">
    <source>
        <dbReference type="ARBA" id="ARBA00022676"/>
    </source>
</evidence>
<dbReference type="RefSeq" id="WP_197095000.1">
    <property type="nucleotide sequence ID" value="NZ_LR217705.1"/>
</dbReference>
<protein>
    <recommendedName>
        <fullName evidence="4 11">Lipid-A-disaccharide synthase</fullName>
        <ecNumber evidence="3 11">2.4.1.182</ecNumber>
    </recommendedName>
</protein>
<evidence type="ECO:0000256" key="10">
    <source>
        <dbReference type="ARBA" id="ARBA00048975"/>
    </source>
</evidence>
<evidence type="ECO:0000256" key="6">
    <source>
        <dbReference type="ARBA" id="ARBA00022556"/>
    </source>
</evidence>
<accession>A0A451D3S7</accession>
<dbReference type="GO" id="GO:0009245">
    <property type="term" value="P:lipid A biosynthetic process"/>
    <property type="evidence" value="ECO:0007669"/>
    <property type="project" value="UniProtKB-UniRule"/>
</dbReference>
<evidence type="ECO:0000256" key="2">
    <source>
        <dbReference type="ARBA" id="ARBA00007868"/>
    </source>
</evidence>
<dbReference type="GO" id="GO:0005543">
    <property type="term" value="F:phospholipid binding"/>
    <property type="evidence" value="ECO:0007669"/>
    <property type="project" value="TreeGrafter"/>
</dbReference>
<comment type="pathway">
    <text evidence="11">Glycolipid biosynthesis; lipid IV(A) biosynthesis; lipid IV(A) from (3R)-3-hydroxytetradecanoyl-[acyl-carrier-protein] and UDP-N-acetyl-alpha-D-glucosamine: step 5/6.</text>
</comment>
<dbReference type="AlphaFoldDB" id="A0A451D3S7"/>
<reference evidence="12 13" key="1">
    <citation type="submission" date="2019-02" db="EMBL/GenBank/DDBJ databases">
        <authorList>
            <person name="Manzano-Marin A."/>
            <person name="Manzano-Marin A."/>
        </authorList>
    </citation>
    <scope>NUCLEOTIDE SEQUENCE [LARGE SCALE GENOMIC DNA]</scope>
    <source>
        <strain evidence="12 13">ErCisplendens/pseudotsugae</strain>
    </source>
</reference>
<dbReference type="EMBL" id="LR217705">
    <property type="protein sequence ID" value="VFP80321.1"/>
    <property type="molecule type" value="Genomic_DNA"/>
</dbReference>
<evidence type="ECO:0000256" key="3">
    <source>
        <dbReference type="ARBA" id="ARBA00012687"/>
    </source>
</evidence>
<dbReference type="NCBIfam" id="TIGR00215">
    <property type="entry name" value="lpxB"/>
    <property type="match status" value="1"/>
</dbReference>
<dbReference type="CDD" id="cd01635">
    <property type="entry name" value="Glycosyltransferase_GTB-type"/>
    <property type="match status" value="1"/>
</dbReference>
<comment type="function">
    <text evidence="1 11">Condensation of UDP-2,3-diacylglucosamine and 2,3-diacylglucosamine-1-phosphate to form lipid A disaccharide, a precursor of lipid A, a phosphorylated glycolipid that anchors the lipopolysaccharide to the outer membrane of the cell.</text>
</comment>
<dbReference type="Pfam" id="PF02684">
    <property type="entry name" value="LpxB"/>
    <property type="match status" value="1"/>
</dbReference>
<dbReference type="EC" id="2.4.1.182" evidence="3 11"/>
<dbReference type="PANTHER" id="PTHR30372">
    <property type="entry name" value="LIPID-A-DISACCHARIDE SYNTHASE"/>
    <property type="match status" value="1"/>
</dbReference>
<evidence type="ECO:0000256" key="11">
    <source>
        <dbReference type="HAMAP-Rule" id="MF_00392"/>
    </source>
</evidence>
<dbReference type="HAMAP" id="MF_00392">
    <property type="entry name" value="LpxB"/>
    <property type="match status" value="1"/>
</dbReference>
<organism evidence="12 13">
    <name type="scientific">Candidatus Erwinia haradaeae</name>
    <dbReference type="NCBI Taxonomy" id="1922217"/>
    <lineage>
        <taxon>Bacteria</taxon>
        <taxon>Pseudomonadati</taxon>
        <taxon>Pseudomonadota</taxon>
        <taxon>Gammaproteobacteria</taxon>
        <taxon>Enterobacterales</taxon>
        <taxon>Erwiniaceae</taxon>
        <taxon>Erwinia</taxon>
    </lineage>
</organism>
<name>A0A451D3S7_9GAMM</name>
<comment type="similarity">
    <text evidence="2 11">Belongs to the LpxB family.</text>
</comment>
<evidence type="ECO:0000313" key="12">
    <source>
        <dbReference type="EMBL" id="VFP80321.1"/>
    </source>
</evidence>
<dbReference type="SUPFAM" id="SSF53756">
    <property type="entry name" value="UDP-Glycosyltransferase/glycogen phosphorylase"/>
    <property type="match status" value="1"/>
</dbReference>
<sequence>MATQSLTIALVAGETSGDILGAGLIHAIKKKHPHACFVGIAGPLMQFEGCVAWYDLSELSVMGFSEVLCCVRRLWYIRRVLTRRLINLKPDVFIGIDSPDFNLTLEKNLRRHGIRTIHYVSPALWAWRKNRIYKIRRAVDLVLLLFPFEKLFYDHFNIPCCFIGHALADLMPIVPNKSVARCELGISEKALCLALLPGSRSAEIKMLSSDFLKTAMILREKYPELEILVPLVNDKHQAQFKAIQSRVSPDLPVRYLDGKSRQAMQASDATLLASGTATLECMLARCPMVVTYRVKPVTFWLARRLVRTEYISLPNLLAGFKLVPELLQDSCQPSRLASELEVFLGQEQSCYALFDIFSNLHRQLRRNANERAAEAVLEICQ</sequence>
<evidence type="ECO:0000256" key="9">
    <source>
        <dbReference type="ARBA" id="ARBA00023098"/>
    </source>
</evidence>
<keyword evidence="5 11" id="KW-0444">Lipid biosynthesis</keyword>
<evidence type="ECO:0000256" key="5">
    <source>
        <dbReference type="ARBA" id="ARBA00022516"/>
    </source>
</evidence>
<evidence type="ECO:0000256" key="8">
    <source>
        <dbReference type="ARBA" id="ARBA00022679"/>
    </source>
</evidence>
<keyword evidence="7 11" id="KW-0328">Glycosyltransferase</keyword>